<dbReference type="Pfam" id="PF01436">
    <property type="entry name" value="NHL"/>
    <property type="match status" value="1"/>
</dbReference>
<dbReference type="InterPro" id="IPR050952">
    <property type="entry name" value="TRIM-NHL_E3_ligases"/>
</dbReference>
<dbReference type="InterPro" id="IPR001258">
    <property type="entry name" value="NHL_repeat"/>
</dbReference>
<evidence type="ECO:0000256" key="2">
    <source>
        <dbReference type="PROSITE-ProRule" id="PRU00504"/>
    </source>
</evidence>
<dbReference type="SUPFAM" id="SSF75011">
    <property type="entry name" value="3-carboxy-cis,cis-mucoante lactonizing enzyme"/>
    <property type="match status" value="1"/>
</dbReference>
<dbReference type="PANTHER" id="PTHR24104:SF25">
    <property type="entry name" value="PROTEIN LIN-41"/>
    <property type="match status" value="1"/>
</dbReference>
<dbReference type="SUPFAM" id="SSF63829">
    <property type="entry name" value="Calcium-dependent phosphotriesterase"/>
    <property type="match status" value="1"/>
</dbReference>
<evidence type="ECO:0000313" key="3">
    <source>
        <dbReference type="EMBL" id="MDV2080978.1"/>
    </source>
</evidence>
<sequence length="823" mass="90745">MSTQRHAARVGSTLVAAMLSIDCLAFQTFADEDRSPELASQPPHQQFQFNTPTTVTYDQDSLTGAADQARVYVADMGNHRIQVLDLDGQQIGRLDDQDQVIADDSPHSSVPSIQAPLGIAFLSRSEAQDDRLAGLYVNDVGRHQIHFFRPSPGNPDDFAYVTSIGQPGHGNGTELMLPRNLTVTPQGFLYVSDEFNHRLKAFRLDPDNNYQATLIKTLGWQGTDGNFQPEGPIIRGVDKNYGTDSSHYDDYHEAPNKRDGFRIPQGVTYYLTPDQQAMYIYVADNGNNRIKIFRANTVTGQLTLVDMLGRFTNSDGNADHLKRPRGVRTDPEGNLYVADTYNGRILKFVNLSGATDPEPVRYRATLQSDAQSQWQYGQLGIHQVLMRAPVTAATEDTAFQLPNDHVPLVRSDGSFYREDIWAWGQFYGNARVHLVSDTGNNRVKKCWSTANGDDLIRCSVSAGVGGISHHEFWGHPRNLPGQLHSASGLAWLGNRQVLLVSDTPNTRISAFTPQGQYLGRFADTDISYGVTGITAFKDSTMQDRVAVLVASDATLPWPYTGDSSLRIYDDQGNLDNIFNLGYRTSNLPTPPISLSDANYPVSISVGESSDGQSYPVFISSFGNQLWRFDFNSIANTLDYIWNAGSPDPQKGNDLGDSWQLGPAFYAQGAAGTFDQIGSILARPNRVYVTDRRNQRVQLFDPATGQHLGQMGDGGGTYDHPPTLVPDSFFLPAGLAWNDDQQAMLVADGFNMLARAWSDPDSTPLDADGQIRPGYLGHWLSPSLGTRPGGLFDAEQIINGGGYTFVFSLISNRITRFEWSELQP</sequence>
<gene>
    <name evidence="3" type="ORF">RYS15_19995</name>
</gene>
<evidence type="ECO:0000313" key="4">
    <source>
        <dbReference type="Proteomes" id="UP001269819"/>
    </source>
</evidence>
<dbReference type="PROSITE" id="PS51125">
    <property type="entry name" value="NHL"/>
    <property type="match status" value="1"/>
</dbReference>
<dbReference type="RefSeq" id="WP_316975305.1">
    <property type="nucleotide sequence ID" value="NZ_JAWIIJ010000023.1"/>
</dbReference>
<keyword evidence="4" id="KW-1185">Reference proteome</keyword>
<accession>A0ABU3W372</accession>
<keyword evidence="1" id="KW-0677">Repeat</keyword>
<proteinExistence type="predicted"/>
<dbReference type="CDD" id="cd05819">
    <property type="entry name" value="NHL"/>
    <property type="match status" value="1"/>
</dbReference>
<evidence type="ECO:0000256" key="1">
    <source>
        <dbReference type="ARBA" id="ARBA00022737"/>
    </source>
</evidence>
<organism evidence="3 4">
    <name type="scientific">Marinobacter xestospongiae</name>
    <dbReference type="NCBI Taxonomy" id="994319"/>
    <lineage>
        <taxon>Bacteria</taxon>
        <taxon>Pseudomonadati</taxon>
        <taxon>Pseudomonadota</taxon>
        <taxon>Gammaproteobacteria</taxon>
        <taxon>Pseudomonadales</taxon>
        <taxon>Marinobacteraceae</taxon>
        <taxon>Marinobacter</taxon>
    </lineage>
</organism>
<dbReference type="InterPro" id="IPR011042">
    <property type="entry name" value="6-blade_b-propeller_TolB-like"/>
</dbReference>
<dbReference type="EMBL" id="JAWIIJ010000023">
    <property type="protein sequence ID" value="MDV2080978.1"/>
    <property type="molecule type" value="Genomic_DNA"/>
</dbReference>
<dbReference type="Proteomes" id="UP001269819">
    <property type="component" value="Unassembled WGS sequence"/>
</dbReference>
<dbReference type="Gene3D" id="2.120.10.30">
    <property type="entry name" value="TolB, C-terminal domain"/>
    <property type="match status" value="4"/>
</dbReference>
<comment type="caution">
    <text evidence="3">The sequence shown here is derived from an EMBL/GenBank/DDBJ whole genome shotgun (WGS) entry which is preliminary data.</text>
</comment>
<protein>
    <submittedName>
        <fullName evidence="3">NHL repeat-containing protein</fullName>
    </submittedName>
</protein>
<dbReference type="PANTHER" id="PTHR24104">
    <property type="entry name" value="E3 UBIQUITIN-PROTEIN LIGASE NHLRC1-RELATED"/>
    <property type="match status" value="1"/>
</dbReference>
<name>A0ABU3W372_9GAMM</name>
<reference evidence="3 4" key="1">
    <citation type="submission" date="2023-10" db="EMBL/GenBank/DDBJ databases">
        <title>Characteristics and mechanism of a salt-tolerant marine origin heterotrophic nitrifying- aerobic denitrifying bacteria Marinobacter xestospongiae HN1.</title>
        <authorList>
            <person name="Qi R."/>
        </authorList>
    </citation>
    <scope>NUCLEOTIDE SEQUENCE [LARGE SCALE GENOMIC DNA]</scope>
    <source>
        <strain evidence="3 4">HN1</strain>
    </source>
</reference>
<feature type="repeat" description="NHL" evidence="2">
    <location>
        <begin position="308"/>
        <end position="351"/>
    </location>
</feature>